<proteinExistence type="predicted"/>
<dbReference type="RefSeq" id="WP_311545230.1">
    <property type="nucleotide sequence ID" value="NZ_JAVREK010000010.1"/>
</dbReference>
<evidence type="ECO:0000313" key="1">
    <source>
        <dbReference type="EMBL" id="MDT0302750.1"/>
    </source>
</evidence>
<evidence type="ECO:0000313" key="2">
    <source>
        <dbReference type="Proteomes" id="UP001183226"/>
    </source>
</evidence>
<sequence>MTSGESPSDSPEEIKGNILEFLRRGIEGKGGRIGGETALEWIPKLYVALGNRFPDTPETRQFKDEVVEQITSGENPHRIAIYIAECYNYATDWEPNSYSIARFMRSAVQLFSDEFMDIEEVIPEPDRGEIEEIDEILDSPRPNVEPLGDVRIPGWVPDSHWWWTKGR</sequence>
<dbReference type="Proteomes" id="UP001183226">
    <property type="component" value="Unassembled WGS sequence"/>
</dbReference>
<reference evidence="2" key="1">
    <citation type="submission" date="2023-07" db="EMBL/GenBank/DDBJ databases">
        <title>30 novel species of actinomycetes from the DSMZ collection.</title>
        <authorList>
            <person name="Nouioui I."/>
        </authorList>
    </citation>
    <scope>NUCLEOTIDE SEQUENCE [LARGE SCALE GENOMIC DNA]</scope>
    <source>
        <strain evidence="2">DSM 45055</strain>
    </source>
</reference>
<organism evidence="1 2">
    <name type="scientific">Streptomonospora wellingtoniae</name>
    <dbReference type="NCBI Taxonomy" id="3075544"/>
    <lineage>
        <taxon>Bacteria</taxon>
        <taxon>Bacillati</taxon>
        <taxon>Actinomycetota</taxon>
        <taxon>Actinomycetes</taxon>
        <taxon>Streptosporangiales</taxon>
        <taxon>Nocardiopsidaceae</taxon>
        <taxon>Streptomonospora</taxon>
    </lineage>
</organism>
<protein>
    <submittedName>
        <fullName evidence="1">Uncharacterized protein</fullName>
    </submittedName>
</protein>
<gene>
    <name evidence="1" type="ORF">RM446_11570</name>
</gene>
<name>A0ABU2KTX4_9ACTN</name>
<dbReference type="EMBL" id="JAVREK010000010">
    <property type="protein sequence ID" value="MDT0302750.1"/>
    <property type="molecule type" value="Genomic_DNA"/>
</dbReference>
<keyword evidence="2" id="KW-1185">Reference proteome</keyword>
<comment type="caution">
    <text evidence="1">The sequence shown here is derived from an EMBL/GenBank/DDBJ whole genome shotgun (WGS) entry which is preliminary data.</text>
</comment>
<accession>A0ABU2KTX4</accession>